<protein>
    <recommendedName>
        <fullName evidence="4">DUF2140 family protein</fullName>
    </recommendedName>
</protein>
<proteinExistence type="predicted"/>
<feature type="transmembrane region" description="Helical" evidence="1">
    <location>
        <begin position="20"/>
        <end position="38"/>
    </location>
</feature>
<dbReference type="AlphaFoldDB" id="A0A0A1GXM6"/>
<dbReference type="STRING" id="1291742.LOOC260_111290"/>
<evidence type="ECO:0000313" key="2">
    <source>
        <dbReference type="EMBL" id="BAP85668.1"/>
    </source>
</evidence>
<dbReference type="EMBL" id="AP014680">
    <property type="protein sequence ID" value="BAP85668.1"/>
    <property type="molecule type" value="Genomic_DNA"/>
</dbReference>
<sequence>MSESRKTAKSKKRERNLWKWAFVIVVVIIIGGGIYLYTQVTAPVEKQTTSQPVKQSNSSFEVDLNSEQVNALADNYLVRLQKNQKTKYGFIVGKKYATVTGSTKFLGTKINFALNFTPVRQSNGNVLLKAKGLAVGRLNLPITYVMGYIKNNYKLPAWVELNQKKKTILLDLNKYSRHHNLQYSAQKVSLSDGDFRFLVTVPKN</sequence>
<name>A0A0A1GXM6_9LACO</name>
<organism evidence="2 3">
    <name type="scientific">Paucilactobacillus hokkaidonensis JCM 18461</name>
    <dbReference type="NCBI Taxonomy" id="1291742"/>
    <lineage>
        <taxon>Bacteria</taxon>
        <taxon>Bacillati</taxon>
        <taxon>Bacillota</taxon>
        <taxon>Bacilli</taxon>
        <taxon>Lactobacillales</taxon>
        <taxon>Lactobacillaceae</taxon>
        <taxon>Paucilactobacillus</taxon>
    </lineage>
</organism>
<dbReference type="Pfam" id="PF09911">
    <property type="entry name" value="DUF2140"/>
    <property type="match status" value="1"/>
</dbReference>
<keyword evidence="1" id="KW-0472">Membrane</keyword>
<dbReference type="RefSeq" id="WP_041093563.1">
    <property type="nucleotide sequence ID" value="NZ_AP014680.1"/>
</dbReference>
<keyword evidence="1" id="KW-0812">Transmembrane</keyword>
<gene>
    <name evidence="2" type="ORF">LOOC260_111290</name>
</gene>
<evidence type="ECO:0008006" key="4">
    <source>
        <dbReference type="Google" id="ProtNLM"/>
    </source>
</evidence>
<keyword evidence="1" id="KW-1133">Transmembrane helix</keyword>
<dbReference type="KEGG" id="lho:LOOC260_111290"/>
<dbReference type="HOGENOM" id="CLU_098230_1_0_9"/>
<accession>A0A0A1GXM6</accession>
<dbReference type="Proteomes" id="UP000031620">
    <property type="component" value="Chromosome"/>
</dbReference>
<dbReference type="InterPro" id="IPR018672">
    <property type="entry name" value="DUF2140"/>
</dbReference>
<evidence type="ECO:0000256" key="1">
    <source>
        <dbReference type="SAM" id="Phobius"/>
    </source>
</evidence>
<reference evidence="2 3" key="1">
    <citation type="submission" date="2014-11" db="EMBL/GenBank/DDBJ databases">
        <title>Complete genome sequence and analysis of Lactobacillus hokkaidonensis LOOC260T.</title>
        <authorList>
            <person name="Tanizawa Y."/>
            <person name="Tohno M."/>
            <person name="Kaminuma E."/>
            <person name="Nakamura Y."/>
            <person name="Arita M."/>
        </authorList>
    </citation>
    <scope>NUCLEOTIDE SEQUENCE [LARGE SCALE GENOMIC DNA]</scope>
    <source>
        <strain evidence="2 3">LOOC260</strain>
    </source>
</reference>
<evidence type="ECO:0000313" key="3">
    <source>
        <dbReference type="Proteomes" id="UP000031620"/>
    </source>
</evidence>